<dbReference type="EMBL" id="FOIE01000001">
    <property type="protein sequence ID" value="SES69997.1"/>
    <property type="molecule type" value="Genomic_DNA"/>
</dbReference>
<dbReference type="AlphaFoldDB" id="A0A1H9YLT4"/>
<evidence type="ECO:0000313" key="4">
    <source>
        <dbReference type="Proteomes" id="UP000198507"/>
    </source>
</evidence>
<dbReference type="Proteomes" id="UP000198507">
    <property type="component" value="Unassembled WGS sequence"/>
</dbReference>
<reference evidence="4" key="1">
    <citation type="submission" date="2016-10" db="EMBL/GenBank/DDBJ databases">
        <authorList>
            <person name="Varghese N."/>
            <person name="Submissions S."/>
        </authorList>
    </citation>
    <scope>NUCLEOTIDE SEQUENCE [LARGE SCALE GENOMIC DNA]</scope>
    <source>
        <strain evidence="4">DSM 44209</strain>
    </source>
</reference>
<sequence>MTEDEARIRTLVERWVEAVHAGDLDGVLADHTRDIVMFDVPPPREGVRGIDAYRATWPDFFAWQRQGACFELTSLEVTAGADVAFALALLRCGEPQELQRDPDLRLRLTLGLRKQDGRWVVNHEHHSFPDTSADVDPAAAGTTGSRP</sequence>
<feature type="domain" description="SnoaL-like" evidence="2">
    <location>
        <begin position="8"/>
        <end position="130"/>
    </location>
</feature>
<dbReference type="SUPFAM" id="SSF54427">
    <property type="entry name" value="NTF2-like"/>
    <property type="match status" value="1"/>
</dbReference>
<keyword evidence="4" id="KW-1185">Reference proteome</keyword>
<dbReference type="InterPro" id="IPR037401">
    <property type="entry name" value="SnoaL-like"/>
</dbReference>
<evidence type="ECO:0000256" key="1">
    <source>
        <dbReference type="SAM" id="MobiDB-lite"/>
    </source>
</evidence>
<dbReference type="RefSeq" id="WP_091437714.1">
    <property type="nucleotide sequence ID" value="NZ_FOIE01000001.1"/>
</dbReference>
<organism evidence="3 4">
    <name type="scientific">Geodermatophilus poikilotrophus</name>
    <dbReference type="NCBI Taxonomy" id="1333667"/>
    <lineage>
        <taxon>Bacteria</taxon>
        <taxon>Bacillati</taxon>
        <taxon>Actinomycetota</taxon>
        <taxon>Actinomycetes</taxon>
        <taxon>Geodermatophilales</taxon>
        <taxon>Geodermatophilaceae</taxon>
        <taxon>Geodermatophilus</taxon>
    </lineage>
</organism>
<protein>
    <recommendedName>
        <fullName evidence="2">SnoaL-like domain-containing protein</fullName>
    </recommendedName>
</protein>
<dbReference type="Pfam" id="PF13474">
    <property type="entry name" value="SnoaL_3"/>
    <property type="match status" value="1"/>
</dbReference>
<evidence type="ECO:0000259" key="2">
    <source>
        <dbReference type="Pfam" id="PF13474"/>
    </source>
</evidence>
<dbReference type="Gene3D" id="3.10.450.50">
    <property type="match status" value="1"/>
</dbReference>
<evidence type="ECO:0000313" key="3">
    <source>
        <dbReference type="EMBL" id="SES69997.1"/>
    </source>
</evidence>
<feature type="region of interest" description="Disordered" evidence="1">
    <location>
        <begin position="125"/>
        <end position="147"/>
    </location>
</feature>
<name>A0A1H9YLT4_9ACTN</name>
<gene>
    <name evidence="3" type="ORF">SAMN04488546_0177</name>
</gene>
<proteinExistence type="predicted"/>
<dbReference type="OrthoDB" id="9812295at2"/>
<accession>A0A1H9YLT4</accession>
<dbReference type="InterPro" id="IPR032710">
    <property type="entry name" value="NTF2-like_dom_sf"/>
</dbReference>
<dbReference type="NCBIfam" id="TIGR02246">
    <property type="entry name" value="SgcJ/EcaC family oxidoreductase"/>
    <property type="match status" value="1"/>
</dbReference>
<dbReference type="InterPro" id="IPR011944">
    <property type="entry name" value="Steroid_delta5-4_isomerase"/>
</dbReference>